<dbReference type="Proteomes" id="UP000319219">
    <property type="component" value="Unassembled WGS sequence"/>
</dbReference>
<evidence type="ECO:0000313" key="2">
    <source>
        <dbReference type="Proteomes" id="UP000319219"/>
    </source>
</evidence>
<evidence type="ECO:0000313" key="1">
    <source>
        <dbReference type="EMBL" id="TQR96782.1"/>
    </source>
</evidence>
<dbReference type="EMBL" id="VIJZ01000010">
    <property type="protein sequence ID" value="TQR96782.1"/>
    <property type="molecule type" value="Genomic_DNA"/>
</dbReference>
<name>A0ABY3AZF8_9BACL</name>
<keyword evidence="2" id="KW-1185">Reference proteome</keyword>
<sequence length="131" mass="15262">MRIIQTQQDIDSLQYSSLSPSFLKHIQEYFTRLRDSFHNKDDPYFSLQPSGPIFILEAGDNLHDLSLIGFRREDDGLFGSCPEYVELYDLGNTQIYKIAVMNTNDYIITLFTQVGIHHKEAEQWLKEQAEV</sequence>
<gene>
    <name evidence="1" type="ORF">FKV70_20875</name>
</gene>
<proteinExistence type="predicted"/>
<organism evidence="1 2">
    <name type="scientific">Paenibacillus ottowii</name>
    <dbReference type="NCBI Taxonomy" id="2315729"/>
    <lineage>
        <taxon>Bacteria</taxon>
        <taxon>Bacillati</taxon>
        <taxon>Bacillota</taxon>
        <taxon>Bacilli</taxon>
        <taxon>Bacillales</taxon>
        <taxon>Paenibacillaceae</taxon>
        <taxon>Paenibacillus</taxon>
    </lineage>
</organism>
<accession>A0ABY3AZF8</accession>
<dbReference type="RefSeq" id="WP_142614138.1">
    <property type="nucleotide sequence ID" value="NZ_VIJZ01000010.1"/>
</dbReference>
<reference evidence="1 2" key="1">
    <citation type="submission" date="2019-07" db="EMBL/GenBank/DDBJ databases">
        <title>Paenibacillus ottowii sp. nov. isolated from a fermentation system processing bovine manure.</title>
        <authorList>
            <person name="Velazquez L.F."/>
            <person name="Rajbanshi S."/>
            <person name="Guan S."/>
            <person name="Hinchee M."/>
            <person name="Welsh A."/>
        </authorList>
    </citation>
    <scope>NUCLEOTIDE SEQUENCE [LARGE SCALE GENOMIC DNA]</scope>
    <source>
        <strain evidence="1 2">MS2379</strain>
    </source>
</reference>
<protein>
    <submittedName>
        <fullName evidence="1">Uncharacterized protein</fullName>
    </submittedName>
</protein>
<comment type="caution">
    <text evidence="1">The sequence shown here is derived from an EMBL/GenBank/DDBJ whole genome shotgun (WGS) entry which is preliminary data.</text>
</comment>